<accession>A0A6J4QH72</accession>
<name>A0A6J4QH72_9ACTN</name>
<organism evidence="1">
    <name type="scientific">uncultured Rubrobacteraceae bacterium</name>
    <dbReference type="NCBI Taxonomy" id="349277"/>
    <lineage>
        <taxon>Bacteria</taxon>
        <taxon>Bacillati</taxon>
        <taxon>Actinomycetota</taxon>
        <taxon>Rubrobacteria</taxon>
        <taxon>Rubrobacterales</taxon>
        <taxon>Rubrobacteraceae</taxon>
        <taxon>environmental samples</taxon>
    </lineage>
</organism>
<gene>
    <name evidence="1" type="ORF">AVDCRST_MAG58-32</name>
</gene>
<sequence>MFNDWHYVLAQDRAAREQDLAERVAERGRYARSPGQPSLRARVARRLFDLAIAAESEETWRVVWERLEARGRL</sequence>
<protein>
    <submittedName>
        <fullName evidence="1">Uncharacterized protein</fullName>
    </submittedName>
</protein>
<dbReference type="EMBL" id="CADCVF010000001">
    <property type="protein sequence ID" value="CAA9441885.1"/>
    <property type="molecule type" value="Genomic_DNA"/>
</dbReference>
<dbReference type="AlphaFoldDB" id="A0A6J4QH72"/>
<reference evidence="1" key="1">
    <citation type="submission" date="2020-02" db="EMBL/GenBank/DDBJ databases">
        <authorList>
            <person name="Meier V. D."/>
        </authorList>
    </citation>
    <scope>NUCLEOTIDE SEQUENCE</scope>
    <source>
        <strain evidence="1">AVDCRST_MAG58</strain>
    </source>
</reference>
<proteinExistence type="predicted"/>
<evidence type="ECO:0000313" key="1">
    <source>
        <dbReference type="EMBL" id="CAA9441885.1"/>
    </source>
</evidence>